<comment type="similarity">
    <text evidence="2 6">Belongs to the cytochrome P450 family.</text>
</comment>
<evidence type="ECO:0000256" key="6">
    <source>
        <dbReference type="RuleBase" id="RU000461"/>
    </source>
</evidence>
<evidence type="ECO:0000256" key="5">
    <source>
        <dbReference type="ARBA" id="ARBA00023004"/>
    </source>
</evidence>
<dbReference type="InterPro" id="IPR050121">
    <property type="entry name" value="Cytochrome_P450_monoxygenase"/>
</dbReference>
<keyword evidence="9" id="KW-1185">Reference proteome</keyword>
<evidence type="ECO:0000256" key="3">
    <source>
        <dbReference type="ARBA" id="ARBA00022617"/>
    </source>
</evidence>
<evidence type="ECO:0000256" key="1">
    <source>
        <dbReference type="ARBA" id="ARBA00001971"/>
    </source>
</evidence>
<keyword evidence="6" id="KW-0503">Monooxygenase</keyword>
<keyword evidence="4 6" id="KW-0479">Metal-binding</keyword>
<dbReference type="Proteomes" id="UP001586593">
    <property type="component" value="Unassembled WGS sequence"/>
</dbReference>
<evidence type="ECO:0008006" key="10">
    <source>
        <dbReference type="Google" id="ProtNLM"/>
    </source>
</evidence>
<keyword evidence="6" id="KW-0560">Oxidoreductase</keyword>
<gene>
    <name evidence="8" type="ORF">VTK73DRAFT_6277</name>
</gene>
<evidence type="ECO:0000256" key="4">
    <source>
        <dbReference type="ARBA" id="ARBA00022723"/>
    </source>
</evidence>
<dbReference type="InterPro" id="IPR017972">
    <property type="entry name" value="Cyt_P450_CS"/>
</dbReference>
<reference evidence="8 9" key="1">
    <citation type="journal article" date="2024" name="Commun. Biol.">
        <title>Comparative genomic analysis of thermophilic fungi reveals convergent evolutionary adaptations and gene losses.</title>
        <authorList>
            <person name="Steindorff A.S."/>
            <person name="Aguilar-Pontes M.V."/>
            <person name="Robinson A.J."/>
            <person name="Andreopoulos B."/>
            <person name="LaButti K."/>
            <person name="Kuo A."/>
            <person name="Mondo S."/>
            <person name="Riley R."/>
            <person name="Otillar R."/>
            <person name="Haridas S."/>
            <person name="Lipzen A."/>
            <person name="Grimwood J."/>
            <person name="Schmutz J."/>
            <person name="Clum A."/>
            <person name="Reid I.D."/>
            <person name="Moisan M.C."/>
            <person name="Butler G."/>
            <person name="Nguyen T.T.M."/>
            <person name="Dewar K."/>
            <person name="Conant G."/>
            <person name="Drula E."/>
            <person name="Henrissat B."/>
            <person name="Hansel C."/>
            <person name="Singer S."/>
            <person name="Hutchinson M.I."/>
            <person name="de Vries R.P."/>
            <person name="Natvig D.O."/>
            <person name="Powell A.J."/>
            <person name="Tsang A."/>
            <person name="Grigoriev I.V."/>
        </authorList>
    </citation>
    <scope>NUCLEOTIDE SEQUENCE [LARGE SCALE GENOMIC DNA]</scope>
    <source>
        <strain evidence="8 9">ATCC 24622</strain>
    </source>
</reference>
<proteinExistence type="inferred from homology"/>
<dbReference type="Pfam" id="PF00067">
    <property type="entry name" value="p450"/>
    <property type="match status" value="1"/>
</dbReference>
<keyword evidence="7" id="KW-0472">Membrane</keyword>
<evidence type="ECO:0000256" key="2">
    <source>
        <dbReference type="ARBA" id="ARBA00010617"/>
    </source>
</evidence>
<protein>
    <recommendedName>
        <fullName evidence="10">Cytochrome P450</fullName>
    </recommendedName>
</protein>
<dbReference type="EMBL" id="JAZHXJ010000353">
    <property type="protein sequence ID" value="KAL1863957.1"/>
    <property type="molecule type" value="Genomic_DNA"/>
</dbReference>
<organism evidence="8 9">
    <name type="scientific">Phialemonium thermophilum</name>
    <dbReference type="NCBI Taxonomy" id="223376"/>
    <lineage>
        <taxon>Eukaryota</taxon>
        <taxon>Fungi</taxon>
        <taxon>Dikarya</taxon>
        <taxon>Ascomycota</taxon>
        <taxon>Pezizomycotina</taxon>
        <taxon>Sordariomycetes</taxon>
        <taxon>Sordariomycetidae</taxon>
        <taxon>Cephalothecales</taxon>
        <taxon>Cephalothecaceae</taxon>
        <taxon>Phialemonium</taxon>
    </lineage>
</organism>
<dbReference type="InterPro" id="IPR002401">
    <property type="entry name" value="Cyt_P450_E_grp-I"/>
</dbReference>
<keyword evidence="5 6" id="KW-0408">Iron</keyword>
<dbReference type="InterPro" id="IPR036396">
    <property type="entry name" value="Cyt_P450_sf"/>
</dbReference>
<dbReference type="CDD" id="cd11060">
    <property type="entry name" value="CYP57A1-like"/>
    <property type="match status" value="1"/>
</dbReference>
<name>A0ABR3WJX7_9PEZI</name>
<evidence type="ECO:0000256" key="7">
    <source>
        <dbReference type="SAM" id="Phobius"/>
    </source>
</evidence>
<comment type="cofactor">
    <cofactor evidence="1">
        <name>heme</name>
        <dbReference type="ChEBI" id="CHEBI:30413"/>
    </cofactor>
</comment>
<dbReference type="SUPFAM" id="SSF48264">
    <property type="entry name" value="Cytochrome P450"/>
    <property type="match status" value="1"/>
</dbReference>
<dbReference type="Gene3D" id="1.10.630.10">
    <property type="entry name" value="Cytochrome P450"/>
    <property type="match status" value="1"/>
</dbReference>
<dbReference type="PRINTS" id="PR00385">
    <property type="entry name" value="P450"/>
</dbReference>
<dbReference type="PROSITE" id="PS00086">
    <property type="entry name" value="CYTOCHROME_P450"/>
    <property type="match status" value="1"/>
</dbReference>
<keyword evidence="7" id="KW-1133">Transmembrane helix</keyword>
<dbReference type="PANTHER" id="PTHR24305:SF232">
    <property type="entry name" value="P450, PUTATIVE (EUROFUNG)-RELATED"/>
    <property type="match status" value="1"/>
</dbReference>
<keyword evidence="7" id="KW-0812">Transmembrane</keyword>
<feature type="transmembrane region" description="Helical" evidence="7">
    <location>
        <begin position="12"/>
        <end position="31"/>
    </location>
</feature>
<accession>A0ABR3WJX7</accession>
<comment type="caution">
    <text evidence="8">The sequence shown here is derived from an EMBL/GenBank/DDBJ whole genome shotgun (WGS) entry which is preliminary data.</text>
</comment>
<keyword evidence="3 6" id="KW-0349">Heme</keyword>
<dbReference type="PANTHER" id="PTHR24305">
    <property type="entry name" value="CYTOCHROME P450"/>
    <property type="match status" value="1"/>
</dbReference>
<dbReference type="InterPro" id="IPR001128">
    <property type="entry name" value="Cyt_P450"/>
</dbReference>
<evidence type="ECO:0000313" key="9">
    <source>
        <dbReference type="Proteomes" id="UP001586593"/>
    </source>
</evidence>
<sequence>MISDIFKTTNLPLWAVFVLILSAGFLANLFLNRYKPGLRSIPGPFLASFTNLWRLIDVARGRHQDTLINLHRKYKSKLVRIGPNAVSVADPDAVRIIYGLKTGFSKTDFYKVQQNLSEGRPLENLFNTLRDDFHAAIRRPVANAYSLTSLLRYEPFVDTTSQFFLQRLDDLYASTGRVCDLGTWLQYYAFDVIGEMTFSKRLGFLETANDVGGIIADLEWRLTYFAWCGQMPFLDKFLVKSPIAVRLVPTNNVVRFTLGQVNERLAHPSDRQDFLGIFLKAKEEFPEVVNDRQVTSYSTTNVFAGSDTTAISLRSAIYHLLKDPPKLRKLVAEIDEVVGDRDCVQQPISFAEASKMPYLQAVIKEAMRIHPAVGLLIERYVPPAGCEIAGTWLPGGTKVGINPWVLHRNKEVYGQDADVFRPERWLEAEPERLKVMERSFLAFGSGSRTCIGRHISMLEMTKVIPQLLWAFEFELENPKATWDLRNYWFVRQTGLRVFIRRRKYGLSEQSH</sequence>
<dbReference type="PRINTS" id="PR00463">
    <property type="entry name" value="EP450I"/>
</dbReference>
<evidence type="ECO:0000313" key="8">
    <source>
        <dbReference type="EMBL" id="KAL1863957.1"/>
    </source>
</evidence>